<dbReference type="RefSeq" id="XP_040788560.1">
    <property type="nucleotide sequence ID" value="XM_040928613.1"/>
</dbReference>
<feature type="compositionally biased region" description="Basic and acidic residues" evidence="1">
    <location>
        <begin position="113"/>
        <end position="128"/>
    </location>
</feature>
<sequence>MFADPAKTRLLSTLIRHASAPASPRLTIDIFNPSEGGLGYHQKRSVPPHRSSTVVASRSNQSLLNELSLSQSLVSRLRRDRDSWRSLAQKQGTDLAALEPLIREQTHTISQLEDQKSSLDRRNEDDRSKGKHLYSRFQGLITKHDKLVDQLNDALRAINQLKKSDRAKGKVQQRNLRLKATLQHYTSRSEPSASRSDGSVEATLLEALAATNERIEELERKGEDLLEALERRDNSSGSDDDHEMEEKDEEAELREAKGAFQGVIEDETFKEQKLNWADLLNE</sequence>
<feature type="region of interest" description="Disordered" evidence="1">
    <location>
        <begin position="227"/>
        <end position="253"/>
    </location>
</feature>
<dbReference type="OrthoDB" id="3782133at2759"/>
<name>A0A9P4GIN2_9PLEO</name>
<organism evidence="2 3">
    <name type="scientific">Cucurbitaria berberidis CBS 394.84</name>
    <dbReference type="NCBI Taxonomy" id="1168544"/>
    <lineage>
        <taxon>Eukaryota</taxon>
        <taxon>Fungi</taxon>
        <taxon>Dikarya</taxon>
        <taxon>Ascomycota</taxon>
        <taxon>Pezizomycotina</taxon>
        <taxon>Dothideomycetes</taxon>
        <taxon>Pleosporomycetidae</taxon>
        <taxon>Pleosporales</taxon>
        <taxon>Pleosporineae</taxon>
        <taxon>Cucurbitariaceae</taxon>
        <taxon>Cucurbitaria</taxon>
    </lineage>
</organism>
<evidence type="ECO:0000313" key="2">
    <source>
        <dbReference type="EMBL" id="KAF1845997.1"/>
    </source>
</evidence>
<evidence type="ECO:0000313" key="3">
    <source>
        <dbReference type="Proteomes" id="UP000800039"/>
    </source>
</evidence>
<dbReference type="Proteomes" id="UP000800039">
    <property type="component" value="Unassembled WGS sequence"/>
</dbReference>
<reference evidence="2" key="1">
    <citation type="submission" date="2020-01" db="EMBL/GenBank/DDBJ databases">
        <authorList>
            <consortium name="DOE Joint Genome Institute"/>
            <person name="Haridas S."/>
            <person name="Albert R."/>
            <person name="Binder M."/>
            <person name="Bloem J."/>
            <person name="Labutti K."/>
            <person name="Salamov A."/>
            <person name="Andreopoulos B."/>
            <person name="Baker S.E."/>
            <person name="Barry K."/>
            <person name="Bills G."/>
            <person name="Bluhm B.H."/>
            <person name="Cannon C."/>
            <person name="Castanera R."/>
            <person name="Culley D.E."/>
            <person name="Daum C."/>
            <person name="Ezra D."/>
            <person name="Gonzalez J.B."/>
            <person name="Henrissat B."/>
            <person name="Kuo A."/>
            <person name="Liang C."/>
            <person name="Lipzen A."/>
            <person name="Lutzoni F."/>
            <person name="Magnuson J."/>
            <person name="Mondo S."/>
            <person name="Nolan M."/>
            <person name="Ohm R."/>
            <person name="Pangilinan J."/>
            <person name="Park H.-J."/>
            <person name="Ramirez L."/>
            <person name="Alfaro M."/>
            <person name="Sun H."/>
            <person name="Tritt A."/>
            <person name="Yoshinaga Y."/>
            <person name="Zwiers L.-H."/>
            <person name="Turgeon B.G."/>
            <person name="Goodwin S.B."/>
            <person name="Spatafora J.W."/>
            <person name="Crous P.W."/>
            <person name="Grigoriev I.V."/>
        </authorList>
    </citation>
    <scope>NUCLEOTIDE SEQUENCE</scope>
    <source>
        <strain evidence="2">CBS 394.84</strain>
    </source>
</reference>
<dbReference type="GeneID" id="63845866"/>
<keyword evidence="3" id="KW-1185">Reference proteome</keyword>
<dbReference type="AlphaFoldDB" id="A0A9P4GIN2"/>
<comment type="caution">
    <text evidence="2">The sequence shown here is derived from an EMBL/GenBank/DDBJ whole genome shotgun (WGS) entry which is preliminary data.</text>
</comment>
<dbReference type="EMBL" id="ML976616">
    <property type="protein sequence ID" value="KAF1845997.1"/>
    <property type="molecule type" value="Genomic_DNA"/>
</dbReference>
<proteinExistence type="predicted"/>
<evidence type="ECO:0000256" key="1">
    <source>
        <dbReference type="SAM" id="MobiDB-lite"/>
    </source>
</evidence>
<protein>
    <submittedName>
        <fullName evidence="2">Uncharacterized protein</fullName>
    </submittedName>
</protein>
<accession>A0A9P4GIN2</accession>
<feature type="region of interest" description="Disordered" evidence="1">
    <location>
        <begin position="110"/>
        <end position="130"/>
    </location>
</feature>
<gene>
    <name evidence="2" type="ORF">K460DRAFT_282971</name>
</gene>
<feature type="compositionally biased region" description="Acidic residues" evidence="1">
    <location>
        <begin position="238"/>
        <end position="252"/>
    </location>
</feature>